<gene>
    <name evidence="1" type="ORF">H5410_031528</name>
</gene>
<protein>
    <submittedName>
        <fullName evidence="1">Uncharacterized protein</fullName>
    </submittedName>
</protein>
<comment type="caution">
    <text evidence="1">The sequence shown here is derived from an EMBL/GenBank/DDBJ whole genome shotgun (WGS) entry which is preliminary data.</text>
</comment>
<evidence type="ECO:0000313" key="1">
    <source>
        <dbReference type="EMBL" id="KAG5600158.1"/>
    </source>
</evidence>
<reference evidence="1 2" key="1">
    <citation type="submission" date="2020-09" db="EMBL/GenBank/DDBJ databases">
        <title>De no assembly of potato wild relative species, Solanum commersonii.</title>
        <authorList>
            <person name="Cho K."/>
        </authorList>
    </citation>
    <scope>NUCLEOTIDE SEQUENCE [LARGE SCALE GENOMIC DNA]</scope>
    <source>
        <strain evidence="1">LZ3.2</strain>
        <tissue evidence="1">Leaf</tissue>
    </source>
</reference>
<sequence>MATVIASSGGNLTSIVFEEFSQIDFNLGEFEDSMISPILMNVNILMADLISMDKKSFTPIEVEFSKKTFEGSLETDDNHKENEYYDWTLVTHKKQRHQIVVRIQLSKTRALRSDRIQKSIILRELYPECLFKAVKLVLTLLEESDYDFSNLAILKELKDESLKYVSECLNEVEEARALCHHS</sequence>
<proteinExistence type="predicted"/>
<dbReference type="EMBL" id="JACXVP010000006">
    <property type="protein sequence ID" value="KAG5600158.1"/>
    <property type="molecule type" value="Genomic_DNA"/>
</dbReference>
<organism evidence="1 2">
    <name type="scientific">Solanum commersonii</name>
    <name type="common">Commerson's wild potato</name>
    <name type="synonym">Commerson's nightshade</name>
    <dbReference type="NCBI Taxonomy" id="4109"/>
    <lineage>
        <taxon>Eukaryota</taxon>
        <taxon>Viridiplantae</taxon>
        <taxon>Streptophyta</taxon>
        <taxon>Embryophyta</taxon>
        <taxon>Tracheophyta</taxon>
        <taxon>Spermatophyta</taxon>
        <taxon>Magnoliopsida</taxon>
        <taxon>eudicotyledons</taxon>
        <taxon>Gunneridae</taxon>
        <taxon>Pentapetalae</taxon>
        <taxon>asterids</taxon>
        <taxon>lamiids</taxon>
        <taxon>Solanales</taxon>
        <taxon>Solanaceae</taxon>
        <taxon>Solanoideae</taxon>
        <taxon>Solaneae</taxon>
        <taxon>Solanum</taxon>
    </lineage>
</organism>
<dbReference type="Proteomes" id="UP000824120">
    <property type="component" value="Chromosome 6"/>
</dbReference>
<accession>A0A9J5YMM5</accession>
<keyword evidence="2" id="KW-1185">Reference proteome</keyword>
<evidence type="ECO:0000313" key="2">
    <source>
        <dbReference type="Proteomes" id="UP000824120"/>
    </source>
</evidence>
<dbReference type="AlphaFoldDB" id="A0A9J5YMM5"/>
<name>A0A9J5YMM5_SOLCO</name>